<dbReference type="PANTHER" id="PTHR10558:SF2">
    <property type="entry name" value="SOMATOSTATIN"/>
    <property type="match status" value="1"/>
</dbReference>
<dbReference type="Pfam" id="PF03002">
    <property type="entry name" value="Somatostatin"/>
    <property type="match status" value="1"/>
</dbReference>
<feature type="chain" id="PRO_5043483147" evidence="8">
    <location>
        <begin position="25"/>
        <end position="106"/>
    </location>
</feature>
<dbReference type="Proteomes" id="UP001314229">
    <property type="component" value="Unassembled WGS sequence"/>
</dbReference>
<evidence type="ECO:0000256" key="5">
    <source>
        <dbReference type="ARBA" id="ARBA00022685"/>
    </source>
</evidence>
<dbReference type="InterPro" id="IPR018142">
    <property type="entry name" value="Somatostatin/Cortistatin_C"/>
</dbReference>
<reference evidence="10 11" key="1">
    <citation type="submission" date="2024-01" db="EMBL/GenBank/DDBJ databases">
        <authorList>
            <person name="Alioto T."/>
            <person name="Alioto T."/>
            <person name="Gomez Garrido J."/>
        </authorList>
    </citation>
    <scope>NUCLEOTIDE SEQUENCE [LARGE SCALE GENOMIC DNA]</scope>
</reference>
<evidence type="ECO:0000313" key="11">
    <source>
        <dbReference type="Proteomes" id="UP001314229"/>
    </source>
</evidence>
<comment type="function">
    <text evidence="1">Somatostatin inhibits the release of somatotropin.</text>
</comment>
<protein>
    <submittedName>
        <fullName evidence="10">Somatostatin</fullName>
    </submittedName>
</protein>
<evidence type="ECO:0000256" key="3">
    <source>
        <dbReference type="ARBA" id="ARBA00008327"/>
    </source>
</evidence>
<keyword evidence="8" id="KW-0732">Signal</keyword>
<dbReference type="GO" id="GO:0005179">
    <property type="term" value="F:hormone activity"/>
    <property type="evidence" value="ECO:0007669"/>
    <property type="project" value="UniProtKB-KW"/>
</dbReference>
<organism evidence="10 11">
    <name type="scientific">Scomber scombrus</name>
    <name type="common">Atlantic mackerel</name>
    <name type="synonym">Scomber vernalis</name>
    <dbReference type="NCBI Taxonomy" id="13677"/>
    <lineage>
        <taxon>Eukaryota</taxon>
        <taxon>Metazoa</taxon>
        <taxon>Chordata</taxon>
        <taxon>Craniata</taxon>
        <taxon>Vertebrata</taxon>
        <taxon>Euteleostomi</taxon>
        <taxon>Actinopterygii</taxon>
        <taxon>Neopterygii</taxon>
        <taxon>Teleostei</taxon>
        <taxon>Neoteleostei</taxon>
        <taxon>Acanthomorphata</taxon>
        <taxon>Pelagiaria</taxon>
        <taxon>Scombriformes</taxon>
        <taxon>Scombridae</taxon>
        <taxon>Scomber</taxon>
    </lineage>
</organism>
<keyword evidence="4" id="KW-0964">Secreted</keyword>
<dbReference type="InterPro" id="IPR004250">
    <property type="entry name" value="Somatostatin"/>
</dbReference>
<keyword evidence="11" id="KW-1185">Reference proteome</keyword>
<evidence type="ECO:0000313" key="10">
    <source>
        <dbReference type="EMBL" id="CAK6952879.1"/>
    </source>
</evidence>
<feature type="domain" description="Somatostatin/Cortistatin C-terminal" evidence="9">
    <location>
        <begin position="89"/>
        <end position="106"/>
    </location>
</feature>
<keyword evidence="6" id="KW-0372">Hormone</keyword>
<keyword evidence="7" id="KW-1015">Disulfide bond</keyword>
<evidence type="ECO:0000256" key="6">
    <source>
        <dbReference type="ARBA" id="ARBA00022702"/>
    </source>
</evidence>
<dbReference type="AlphaFoldDB" id="A0AAV1N2U3"/>
<name>A0AAV1N2U3_SCOSC</name>
<proteinExistence type="inferred from homology"/>
<evidence type="ECO:0000256" key="8">
    <source>
        <dbReference type="SAM" id="SignalP"/>
    </source>
</evidence>
<comment type="similarity">
    <text evidence="3">Belongs to the somatostatin family.</text>
</comment>
<evidence type="ECO:0000259" key="9">
    <source>
        <dbReference type="Pfam" id="PF03002"/>
    </source>
</evidence>
<evidence type="ECO:0000256" key="1">
    <source>
        <dbReference type="ARBA" id="ARBA00003524"/>
    </source>
</evidence>
<accession>A0AAV1N2U3</accession>
<comment type="subcellular location">
    <subcellularLocation>
        <location evidence="2">Secreted</location>
    </subcellularLocation>
</comment>
<dbReference type="GO" id="GO:0005615">
    <property type="term" value="C:extracellular space"/>
    <property type="evidence" value="ECO:0007669"/>
    <property type="project" value="TreeGrafter"/>
</dbReference>
<sequence length="106" mass="12378">MLRSQVQVLLVALLPSVLLMQVSGAPPRDMLIETLRADLTKDKDLAHLFLLKFLTELMEARRDEMLPQLEEELGIREEVVRRHLPLSQRERKAGCRNFFWKTFTSC</sequence>
<evidence type="ECO:0000256" key="7">
    <source>
        <dbReference type="ARBA" id="ARBA00023157"/>
    </source>
</evidence>
<feature type="signal peptide" evidence="8">
    <location>
        <begin position="1"/>
        <end position="24"/>
    </location>
</feature>
<keyword evidence="5" id="KW-0165">Cleavage on pair of basic residues</keyword>
<dbReference type="PANTHER" id="PTHR10558">
    <property type="entry name" value="SOMATOSTATIN"/>
    <property type="match status" value="1"/>
</dbReference>
<comment type="caution">
    <text evidence="10">The sequence shown here is derived from an EMBL/GenBank/DDBJ whole genome shotgun (WGS) entry which is preliminary data.</text>
</comment>
<dbReference type="GO" id="GO:0030334">
    <property type="term" value="P:regulation of cell migration"/>
    <property type="evidence" value="ECO:0007669"/>
    <property type="project" value="TreeGrafter"/>
</dbReference>
<evidence type="ECO:0000256" key="2">
    <source>
        <dbReference type="ARBA" id="ARBA00004613"/>
    </source>
</evidence>
<dbReference type="EMBL" id="CAWUFR010000011">
    <property type="protein sequence ID" value="CAK6952879.1"/>
    <property type="molecule type" value="Genomic_DNA"/>
</dbReference>
<evidence type="ECO:0000256" key="4">
    <source>
        <dbReference type="ARBA" id="ARBA00022525"/>
    </source>
</evidence>
<gene>
    <name evidence="10" type="ORF">FSCOSCO3_A010679</name>
</gene>